<comment type="pathway">
    <text evidence="2 9">Amino-acid biosynthesis; L-histidine biosynthesis; L-histidine from 5-phospho-alpha-D-ribose 1-diphosphate: step 1/9.</text>
</comment>
<feature type="binding site" evidence="10">
    <location>
        <begin position="261"/>
        <end position="262"/>
    </location>
    <ligand>
        <name>L-histidine</name>
        <dbReference type="ChEBI" id="CHEBI:57595"/>
    </ligand>
</feature>
<dbReference type="InterPro" id="IPR004517">
    <property type="entry name" value="HisZ"/>
</dbReference>
<dbReference type="AlphaFoldDB" id="A0A9J6R9S0"/>
<evidence type="ECO:0000256" key="5">
    <source>
        <dbReference type="ARBA" id="ARBA00022490"/>
    </source>
</evidence>
<dbReference type="GO" id="GO:0005737">
    <property type="term" value="C:cytoplasm"/>
    <property type="evidence" value="ECO:0007669"/>
    <property type="project" value="UniProtKB-SubCell"/>
</dbReference>
<dbReference type="PIRSF" id="PIRSF001549">
    <property type="entry name" value="His-tRNA_synth"/>
    <property type="match status" value="1"/>
</dbReference>
<comment type="subunit">
    <text evidence="9">Heteromultimer composed of HisG and HisZ subunits.</text>
</comment>
<comment type="miscellaneous">
    <text evidence="9">This function is generally fulfilled by the C-terminal part of HisG, which is missing in some bacteria such as this one.</text>
</comment>
<dbReference type="Gene3D" id="3.30.930.10">
    <property type="entry name" value="Bira Bifunctional Protein, Domain 2"/>
    <property type="match status" value="1"/>
</dbReference>
<evidence type="ECO:0000256" key="9">
    <source>
        <dbReference type="HAMAP-Rule" id="MF_00125"/>
    </source>
</evidence>
<dbReference type="PANTHER" id="PTHR43707:SF6">
    <property type="entry name" value="ATP PHOSPHORIBOSYLTRANSFERASE REGULATORY SUBUNIT"/>
    <property type="match status" value="1"/>
</dbReference>
<dbReference type="EMBL" id="JAPRAT010000002">
    <property type="protein sequence ID" value="MCZ0702009.1"/>
    <property type="molecule type" value="Genomic_DNA"/>
</dbReference>
<dbReference type="GO" id="GO:0016757">
    <property type="term" value="F:glycosyltransferase activity"/>
    <property type="evidence" value="ECO:0007669"/>
    <property type="project" value="UniProtKB-KW"/>
</dbReference>
<proteinExistence type="inferred from homology"/>
<evidence type="ECO:0000256" key="6">
    <source>
        <dbReference type="ARBA" id="ARBA00022605"/>
    </source>
</evidence>
<evidence type="ECO:0000256" key="2">
    <source>
        <dbReference type="ARBA" id="ARBA00004667"/>
    </source>
</evidence>
<evidence type="ECO:0000256" key="4">
    <source>
        <dbReference type="ARBA" id="ARBA00020397"/>
    </source>
</evidence>
<evidence type="ECO:0000256" key="8">
    <source>
        <dbReference type="ARBA" id="ARBA00025246"/>
    </source>
</evidence>
<dbReference type="InterPro" id="IPR004516">
    <property type="entry name" value="HisRS/HisZ"/>
</dbReference>
<dbReference type="SUPFAM" id="SSF55681">
    <property type="entry name" value="Class II aaRS and biotin synthetases"/>
    <property type="match status" value="1"/>
</dbReference>
<reference evidence="12" key="1">
    <citation type="submission" date="2022-11" db="EMBL/GenBank/DDBJ databases">
        <title>WGS of Natronobacillus azotifigens 24KS-1, an anaerobic diazotrophic haloalkaliphile from soda-rich habitats.</title>
        <authorList>
            <person name="Sorokin D.Y."/>
            <person name="Merkel A.Y."/>
        </authorList>
    </citation>
    <scope>NUCLEOTIDE SEQUENCE</scope>
    <source>
        <strain evidence="12">24KS-1</strain>
    </source>
</reference>
<protein>
    <recommendedName>
        <fullName evidence="4 9">ATP phosphoribosyltransferase regulatory subunit</fullName>
    </recommendedName>
</protein>
<comment type="function">
    <text evidence="8 9">Required for the first step of histidine biosynthesis. May allow the feedback regulation of ATP phosphoribosyltransferase activity by histidine.</text>
</comment>
<comment type="similarity">
    <text evidence="3 9">Belongs to the class-II aminoacyl-tRNA synthetase family. HisZ subfamily.</text>
</comment>
<evidence type="ECO:0000259" key="11">
    <source>
        <dbReference type="Pfam" id="PF13393"/>
    </source>
</evidence>
<keyword evidence="12" id="KW-0808">Transferase</keyword>
<dbReference type="InterPro" id="IPR045864">
    <property type="entry name" value="aa-tRNA-synth_II/BPL/LPL"/>
</dbReference>
<gene>
    <name evidence="9" type="primary">hisZ</name>
    <name evidence="12" type="ORF">OWO01_02140</name>
</gene>
<name>A0A9J6R9S0_9BACI</name>
<dbReference type="GO" id="GO:0140096">
    <property type="term" value="F:catalytic activity, acting on a protein"/>
    <property type="evidence" value="ECO:0007669"/>
    <property type="project" value="UniProtKB-ARBA"/>
</dbReference>
<keyword evidence="7 9" id="KW-0368">Histidine biosynthesis</keyword>
<evidence type="ECO:0000256" key="3">
    <source>
        <dbReference type="ARBA" id="ARBA00005539"/>
    </source>
</evidence>
<dbReference type="GO" id="GO:0004821">
    <property type="term" value="F:histidine-tRNA ligase activity"/>
    <property type="evidence" value="ECO:0007669"/>
    <property type="project" value="TreeGrafter"/>
</dbReference>
<comment type="subcellular location">
    <subcellularLocation>
        <location evidence="1 9">Cytoplasm</location>
    </subcellularLocation>
</comment>
<dbReference type="Pfam" id="PF13393">
    <property type="entry name" value="tRNA-synt_His"/>
    <property type="match status" value="1"/>
</dbReference>
<keyword evidence="13" id="KW-1185">Reference proteome</keyword>
<evidence type="ECO:0000256" key="10">
    <source>
        <dbReference type="PIRSR" id="PIRSR001549-1"/>
    </source>
</evidence>
<feature type="binding site" evidence="10">
    <location>
        <position position="117"/>
    </location>
    <ligand>
        <name>L-histidine</name>
        <dbReference type="ChEBI" id="CHEBI:57595"/>
    </ligand>
</feature>
<feature type="binding site" evidence="10">
    <location>
        <begin position="76"/>
        <end position="78"/>
    </location>
    <ligand>
        <name>L-histidine</name>
        <dbReference type="ChEBI" id="CHEBI:57595"/>
    </ligand>
</feature>
<dbReference type="HAMAP" id="MF_00125">
    <property type="entry name" value="HisZ"/>
    <property type="match status" value="1"/>
</dbReference>
<accession>A0A9J6R9S0</accession>
<evidence type="ECO:0000313" key="13">
    <source>
        <dbReference type="Proteomes" id="UP001084197"/>
    </source>
</evidence>
<feature type="binding site" evidence="10">
    <location>
        <position position="103"/>
    </location>
    <ligand>
        <name>L-histidine</name>
        <dbReference type="ChEBI" id="CHEBI:57595"/>
    </ligand>
</feature>
<organism evidence="12 13">
    <name type="scientific">Natronobacillus azotifigens</name>
    <dbReference type="NCBI Taxonomy" id="472978"/>
    <lineage>
        <taxon>Bacteria</taxon>
        <taxon>Bacillati</taxon>
        <taxon>Bacillota</taxon>
        <taxon>Bacilli</taxon>
        <taxon>Bacillales</taxon>
        <taxon>Bacillaceae</taxon>
        <taxon>Natronobacillus</taxon>
    </lineage>
</organism>
<feature type="binding site" evidence="10">
    <location>
        <position position="113"/>
    </location>
    <ligand>
        <name>L-histidine</name>
        <dbReference type="ChEBI" id="CHEBI:57595"/>
    </ligand>
</feature>
<evidence type="ECO:0000256" key="7">
    <source>
        <dbReference type="ARBA" id="ARBA00023102"/>
    </source>
</evidence>
<keyword evidence="5 9" id="KW-0963">Cytoplasm</keyword>
<keyword evidence="6 9" id="KW-0028">Amino-acid biosynthesis</keyword>
<dbReference type="RefSeq" id="WP_268778776.1">
    <property type="nucleotide sequence ID" value="NZ_JAPRAT010000002.1"/>
</dbReference>
<dbReference type="Proteomes" id="UP001084197">
    <property type="component" value="Unassembled WGS sequence"/>
</dbReference>
<dbReference type="InterPro" id="IPR041715">
    <property type="entry name" value="HisRS-like_core"/>
</dbReference>
<keyword evidence="12" id="KW-0328">Glycosyltransferase</keyword>
<dbReference type="GO" id="GO:0006427">
    <property type="term" value="P:histidyl-tRNA aminoacylation"/>
    <property type="evidence" value="ECO:0007669"/>
    <property type="project" value="TreeGrafter"/>
</dbReference>
<evidence type="ECO:0000256" key="1">
    <source>
        <dbReference type="ARBA" id="ARBA00004496"/>
    </source>
</evidence>
<evidence type="ECO:0000313" key="12">
    <source>
        <dbReference type="EMBL" id="MCZ0702009.1"/>
    </source>
</evidence>
<dbReference type="GO" id="GO:0000105">
    <property type="term" value="P:L-histidine biosynthetic process"/>
    <property type="evidence" value="ECO:0007669"/>
    <property type="project" value="UniProtKB-UniRule"/>
</dbReference>
<feature type="domain" description="Class II Histidinyl-tRNA synthetase (HisRS)-like catalytic core" evidence="11">
    <location>
        <begin position="14"/>
        <end position="306"/>
    </location>
</feature>
<dbReference type="PANTHER" id="PTHR43707">
    <property type="entry name" value="HISTIDYL-TRNA SYNTHETASE"/>
    <property type="match status" value="1"/>
</dbReference>
<comment type="caution">
    <text evidence="12">The sequence shown here is derived from an EMBL/GenBank/DDBJ whole genome shotgun (WGS) entry which is preliminary data.</text>
</comment>
<sequence>MFLPAGSQDQIGQKLDNQAKVNQIFRKVVRNRNFKAIETPVIEYANTFTNEHVGMELRTMLKWFNREGEIEVLRPDWTTAIARALVKQHPAQLKWFYQGSVFRNDKDGTESRQAGIEIIRTDVFLGELESLFTAVTYLKALNSDDYLIELGHTGIFEALLETLELADSEEETLRQAMYDKRKDLVYQIASKTGQEKIAEQLTTLINAYGGKEILTEYRELWSNQPQLVEILDHLNKLIDAMEALGVENVIVDLGKVKELPYYSGTMFRGYLQQNGQTCFSGGCYDKLYEQFNENISAVGLAFDVDVLAESMNATEQKERICILATEETHVQAEQLREDFEDKIVDIQYQLPDNHHYDRIIPVEDATKEKAVDK</sequence>